<dbReference type="InterPro" id="IPR050268">
    <property type="entry name" value="NADH-dep_flavin_reductase"/>
</dbReference>
<proteinExistence type="predicted"/>
<dbReference type="GO" id="GO:0010181">
    <property type="term" value="F:FMN binding"/>
    <property type="evidence" value="ECO:0007669"/>
    <property type="project" value="InterPro"/>
</dbReference>
<evidence type="ECO:0000259" key="2">
    <source>
        <dbReference type="SMART" id="SM00903"/>
    </source>
</evidence>
<comment type="caution">
    <text evidence="3">The sequence shown here is derived from an EMBL/GenBank/DDBJ whole genome shotgun (WGS) entry which is preliminary data.</text>
</comment>
<dbReference type="InterPro" id="IPR002563">
    <property type="entry name" value="Flavin_Rdtase-like_dom"/>
</dbReference>
<keyword evidence="1" id="KW-0560">Oxidoreductase</keyword>
<dbReference type="PANTHER" id="PTHR30466:SF1">
    <property type="entry name" value="FMN REDUCTASE (NADH) RUTF"/>
    <property type="match status" value="1"/>
</dbReference>
<organism evidence="3 4">
    <name type="scientific">Paenibacillus validus</name>
    <dbReference type="NCBI Taxonomy" id="44253"/>
    <lineage>
        <taxon>Bacteria</taxon>
        <taxon>Bacillati</taxon>
        <taxon>Bacillota</taxon>
        <taxon>Bacilli</taxon>
        <taxon>Bacillales</taxon>
        <taxon>Paenibacillaceae</taxon>
        <taxon>Paenibacillus</taxon>
    </lineage>
</organism>
<protein>
    <submittedName>
        <fullName evidence="3">Flavin reductase</fullName>
    </submittedName>
</protein>
<dbReference type="Proteomes" id="UP000450917">
    <property type="component" value="Unassembled WGS sequence"/>
</dbReference>
<sequence>MGKFATGITIITTVENSKVHGMTANAFVSVSLDPPLVCVCIDHKAKMDELLSKTKRYGISILAEDQQQISQHFAGRPLEIAPSFIWEKDLPFIEHSIANMACMVVDKHIAGDHTLYIGEVKWLSNSDEGKPLLYYGGKYRLIS</sequence>
<gene>
    <name evidence="3" type="ORF">GNP93_04190</name>
</gene>
<dbReference type="SMART" id="SM00903">
    <property type="entry name" value="Flavin_Reduct"/>
    <property type="match status" value="1"/>
</dbReference>
<name>A0A7X2Z8W4_9BACL</name>
<keyword evidence="4" id="KW-1185">Reference proteome</keyword>
<dbReference type="GO" id="GO:0006208">
    <property type="term" value="P:pyrimidine nucleobase catabolic process"/>
    <property type="evidence" value="ECO:0007669"/>
    <property type="project" value="TreeGrafter"/>
</dbReference>
<dbReference type="PANTHER" id="PTHR30466">
    <property type="entry name" value="FLAVIN REDUCTASE"/>
    <property type="match status" value="1"/>
</dbReference>
<dbReference type="GO" id="GO:0042602">
    <property type="term" value="F:riboflavin reductase (NADPH) activity"/>
    <property type="evidence" value="ECO:0007669"/>
    <property type="project" value="TreeGrafter"/>
</dbReference>
<dbReference type="Gene3D" id="2.30.110.10">
    <property type="entry name" value="Electron Transport, Fmn-binding Protein, Chain A"/>
    <property type="match status" value="1"/>
</dbReference>
<evidence type="ECO:0000313" key="4">
    <source>
        <dbReference type="Proteomes" id="UP000450917"/>
    </source>
</evidence>
<dbReference type="Pfam" id="PF01613">
    <property type="entry name" value="Flavin_Reduct"/>
    <property type="match status" value="1"/>
</dbReference>
<evidence type="ECO:0000313" key="3">
    <source>
        <dbReference type="EMBL" id="MUG69875.1"/>
    </source>
</evidence>
<accession>A0A7X2Z8W4</accession>
<dbReference type="EMBL" id="WNZX01000002">
    <property type="protein sequence ID" value="MUG69875.1"/>
    <property type="molecule type" value="Genomic_DNA"/>
</dbReference>
<dbReference type="SUPFAM" id="SSF50475">
    <property type="entry name" value="FMN-binding split barrel"/>
    <property type="match status" value="1"/>
</dbReference>
<dbReference type="InterPro" id="IPR012349">
    <property type="entry name" value="Split_barrel_FMN-bd"/>
</dbReference>
<reference evidence="3 4" key="1">
    <citation type="submission" date="2019-11" db="EMBL/GenBank/DDBJ databases">
        <title>Draft genome sequences of five Paenibacillus species of dairy origin.</title>
        <authorList>
            <person name="Olajide A.M."/>
            <person name="Chen S."/>
            <person name="Lapointe G."/>
        </authorList>
    </citation>
    <scope>NUCLEOTIDE SEQUENCE [LARGE SCALE GENOMIC DNA]</scope>
    <source>
        <strain evidence="3 4">2CS3</strain>
    </source>
</reference>
<dbReference type="AlphaFoldDB" id="A0A7X2Z8W4"/>
<evidence type="ECO:0000256" key="1">
    <source>
        <dbReference type="ARBA" id="ARBA00023002"/>
    </source>
</evidence>
<feature type="domain" description="Flavin reductase like" evidence="2">
    <location>
        <begin position="1"/>
        <end position="141"/>
    </location>
</feature>